<proteinExistence type="inferred from homology"/>
<dbReference type="Proteomes" id="UP000000486">
    <property type="component" value="Chromosome"/>
</dbReference>
<feature type="domain" description="Pyrroline-5-carboxylate reductase catalytic N-terminal" evidence="3">
    <location>
        <begin position="10"/>
        <end position="107"/>
    </location>
</feature>
<evidence type="ECO:0000313" key="5">
    <source>
        <dbReference type="EMBL" id="AEH92478.1"/>
    </source>
</evidence>
<dbReference type="InterPro" id="IPR029036">
    <property type="entry name" value="P5CR_dimer"/>
</dbReference>
<feature type="binding site" evidence="2">
    <location>
        <begin position="14"/>
        <end position="19"/>
    </location>
    <ligand>
        <name>NADP(+)</name>
        <dbReference type="ChEBI" id="CHEBI:58349"/>
    </ligand>
</feature>
<dbReference type="Pfam" id="PF03807">
    <property type="entry name" value="F420_oxidored"/>
    <property type="match status" value="1"/>
</dbReference>
<dbReference type="InterPro" id="IPR028939">
    <property type="entry name" value="P5C_Rdtase_cat_N"/>
</dbReference>
<dbReference type="GO" id="GO:0004735">
    <property type="term" value="F:pyrroline-5-carboxylate reductase activity"/>
    <property type="evidence" value="ECO:0007669"/>
    <property type="project" value="InterPro"/>
</dbReference>
<evidence type="ECO:0000313" key="6">
    <source>
        <dbReference type="Proteomes" id="UP000000486"/>
    </source>
</evidence>
<name>A0A0E0UWI8_LISMM</name>
<dbReference type="PANTHER" id="PTHR11645:SF53">
    <property type="entry name" value="PYRROLINE-5-CARBOXYLATE REDUCTASE 3"/>
    <property type="match status" value="1"/>
</dbReference>
<dbReference type="EMBL" id="CP002816">
    <property type="protein sequence ID" value="AEH92478.1"/>
    <property type="molecule type" value="Genomic_DNA"/>
</dbReference>
<dbReference type="Gene3D" id="3.40.50.720">
    <property type="entry name" value="NAD(P)-binding Rossmann-like Domain"/>
    <property type="match status" value="1"/>
</dbReference>
<gene>
    <name evidence="5" type="primary">proC</name>
    <name evidence="5" type="ordered locus">LMM7_1473</name>
</gene>
<dbReference type="InterPro" id="IPR036291">
    <property type="entry name" value="NAD(P)-bd_dom_sf"/>
</dbReference>
<protein>
    <submittedName>
        <fullName evidence="5">Pyrroline-5-carboxylate reductase</fullName>
    </submittedName>
</protein>
<evidence type="ECO:0000256" key="1">
    <source>
        <dbReference type="ARBA" id="ARBA00005525"/>
    </source>
</evidence>
<dbReference type="PANTHER" id="PTHR11645">
    <property type="entry name" value="PYRROLINE-5-CARBOXYLATE REDUCTASE"/>
    <property type="match status" value="1"/>
</dbReference>
<dbReference type="InterPro" id="IPR008927">
    <property type="entry name" value="6-PGluconate_DH-like_C_sf"/>
</dbReference>
<dbReference type="AlphaFoldDB" id="A0A0E0UWI8"/>
<evidence type="ECO:0000259" key="4">
    <source>
        <dbReference type="Pfam" id="PF14748"/>
    </source>
</evidence>
<evidence type="ECO:0000256" key="2">
    <source>
        <dbReference type="PIRSR" id="PIRSR000193-1"/>
    </source>
</evidence>
<dbReference type="SUPFAM" id="SSF51735">
    <property type="entry name" value="NAD(P)-binding Rossmann-fold domains"/>
    <property type="match status" value="1"/>
</dbReference>
<dbReference type="GO" id="GO:0055129">
    <property type="term" value="P:L-proline biosynthetic process"/>
    <property type="evidence" value="ECO:0007669"/>
    <property type="project" value="TreeGrafter"/>
</dbReference>
<dbReference type="Gene3D" id="1.10.3730.10">
    <property type="entry name" value="ProC C-terminal domain-like"/>
    <property type="match status" value="1"/>
</dbReference>
<evidence type="ECO:0000259" key="3">
    <source>
        <dbReference type="Pfam" id="PF03807"/>
    </source>
</evidence>
<comment type="similarity">
    <text evidence="1">Belongs to the pyrroline-5-carboxylate reductase family.</text>
</comment>
<dbReference type="InterPro" id="IPR000304">
    <property type="entry name" value="Pyrroline-COOH_reductase"/>
</dbReference>
<dbReference type="Pfam" id="PF14748">
    <property type="entry name" value="P5CR_dimer"/>
    <property type="match status" value="1"/>
</dbReference>
<dbReference type="NCBIfam" id="NF005384">
    <property type="entry name" value="PRK06928.1"/>
    <property type="match status" value="1"/>
</dbReference>
<dbReference type="PATRIC" id="fig|1030009.3.peg.1461"/>
<dbReference type="SUPFAM" id="SSF48179">
    <property type="entry name" value="6-phosphogluconate dehydrogenase C-terminal domain-like"/>
    <property type="match status" value="1"/>
</dbReference>
<sequence>MMKGGMKMTKIGFIGFGSMASLIATKIIETEVAAPEEIILYSSSENTHFKQFYAKYPTTVLASNEAEVFTKADHSFVCKLPLAILPLMKDCAAVLTADRHVISIAAGVTTSDILEISPGLQVSKLIPSLTTAVGVGTTLIAHAETVNQTNSSWLEMTFEHFGHVMTIREENMDIASDLTSSSPGIIAAIFEQFVEASLRRSSLSDAEVFQMINFALAGTSKLLVEEDYTFSGLIERVATKGGITAEGVELSEEQLPQFFDELLDRTQTKYASSKKEIQAQKQDLLS</sequence>
<feature type="binding site" evidence="2">
    <location>
        <position position="42"/>
    </location>
    <ligand>
        <name>NADP(+)</name>
        <dbReference type="ChEBI" id="CHEBI:58349"/>
    </ligand>
</feature>
<reference evidence="5 6" key="1">
    <citation type="journal article" date="2011" name="J. Bacteriol.">
        <title>Genome sequence of the nonpathogenic Listeria monocytogenes serovar 4a strain M7.</title>
        <authorList>
            <person name="Chen J."/>
            <person name="Xia Y."/>
            <person name="Cheng C."/>
            <person name="Fang C."/>
            <person name="Shan Y."/>
            <person name="Jin G."/>
            <person name="Fang W."/>
        </authorList>
    </citation>
    <scope>NUCLEOTIDE SEQUENCE [LARGE SCALE GENOMIC DNA]</scope>
    <source>
        <strain evidence="5 6">M7</strain>
    </source>
</reference>
<feature type="domain" description="Pyrroline-5-carboxylate reductase dimerisation" evidence="4">
    <location>
        <begin position="169"/>
        <end position="270"/>
    </location>
</feature>
<dbReference type="HOGENOM" id="CLU_042344_2_0_9"/>
<feature type="binding site" evidence="2">
    <location>
        <position position="64"/>
    </location>
    <ligand>
        <name>NADPH</name>
        <dbReference type="ChEBI" id="CHEBI:57783"/>
    </ligand>
</feature>
<dbReference type="KEGG" id="lmq:LMM7_1473"/>
<dbReference type="PIRSF" id="PIRSF000193">
    <property type="entry name" value="Pyrrol-5-carb_rd"/>
    <property type="match status" value="1"/>
</dbReference>
<accession>A0A0E0UWI8</accession>
<organism evidence="5 6">
    <name type="scientific">Listeria monocytogenes serotype 4a (strain M7)</name>
    <dbReference type="NCBI Taxonomy" id="1030009"/>
    <lineage>
        <taxon>Bacteria</taxon>
        <taxon>Bacillati</taxon>
        <taxon>Bacillota</taxon>
        <taxon>Bacilli</taxon>
        <taxon>Bacillales</taxon>
        <taxon>Listeriaceae</taxon>
        <taxon>Listeria</taxon>
    </lineage>
</organism>
<keyword evidence="2" id="KW-0521">NADP</keyword>